<feature type="repeat" description="PPR" evidence="3">
    <location>
        <begin position="224"/>
        <end position="258"/>
    </location>
</feature>
<dbReference type="PROSITE" id="PS51375">
    <property type="entry name" value="PPR"/>
    <property type="match status" value="7"/>
</dbReference>
<dbReference type="GO" id="GO:0008270">
    <property type="term" value="F:zinc ion binding"/>
    <property type="evidence" value="ECO:0007669"/>
    <property type="project" value="InterPro"/>
</dbReference>
<dbReference type="InterPro" id="IPR002885">
    <property type="entry name" value="PPR_rpt"/>
</dbReference>
<dbReference type="Pfam" id="PF20431">
    <property type="entry name" value="E_motif"/>
    <property type="match status" value="1"/>
</dbReference>
<dbReference type="GO" id="GO:0003729">
    <property type="term" value="F:mRNA binding"/>
    <property type="evidence" value="ECO:0007669"/>
    <property type="project" value="UniProtKB-ARBA"/>
</dbReference>
<evidence type="ECO:0000256" key="2">
    <source>
        <dbReference type="ARBA" id="ARBA00022737"/>
    </source>
</evidence>
<dbReference type="FunFam" id="1.25.40.10:FF:000344">
    <property type="entry name" value="Pentatricopeptide repeat-containing protein"/>
    <property type="match status" value="2"/>
</dbReference>
<dbReference type="InterPro" id="IPR046849">
    <property type="entry name" value="E2_motif"/>
</dbReference>
<dbReference type="Gene3D" id="1.25.40.10">
    <property type="entry name" value="Tetratricopeptide repeat domain"/>
    <property type="match status" value="5"/>
</dbReference>
<dbReference type="Pfam" id="PF20430">
    <property type="entry name" value="Eplus_motif"/>
    <property type="match status" value="1"/>
</dbReference>
<protein>
    <submittedName>
        <fullName evidence="5">Pentatricopeptide repeat-containing protein</fullName>
    </submittedName>
</protein>
<feature type="repeat" description="PPR" evidence="3">
    <location>
        <begin position="193"/>
        <end position="223"/>
    </location>
</feature>
<keyword evidence="2" id="KW-0677">Repeat</keyword>
<comment type="caution">
    <text evidence="5">The sequence shown here is derived from an EMBL/GenBank/DDBJ whole genome shotgun (WGS) entry which is preliminary data.</text>
</comment>
<dbReference type="NCBIfam" id="TIGR00756">
    <property type="entry name" value="PPR"/>
    <property type="match status" value="7"/>
</dbReference>
<keyword evidence="6" id="KW-1185">Reference proteome</keyword>
<feature type="repeat" description="PPR" evidence="3">
    <location>
        <begin position="498"/>
        <end position="532"/>
    </location>
</feature>
<evidence type="ECO:0000313" key="5">
    <source>
        <dbReference type="EMBL" id="KAJ6848449.1"/>
    </source>
</evidence>
<evidence type="ECO:0000313" key="6">
    <source>
        <dbReference type="Proteomes" id="UP001140949"/>
    </source>
</evidence>
<dbReference type="EMBL" id="JANAVB010004600">
    <property type="protein sequence ID" value="KAJ6848449.1"/>
    <property type="molecule type" value="Genomic_DNA"/>
</dbReference>
<dbReference type="GO" id="GO:0009451">
    <property type="term" value="P:RNA modification"/>
    <property type="evidence" value="ECO:0007669"/>
    <property type="project" value="InterPro"/>
</dbReference>
<feature type="repeat" description="PPR" evidence="3">
    <location>
        <begin position="428"/>
        <end position="462"/>
    </location>
</feature>
<proteinExistence type="inferred from homology"/>
<dbReference type="InterPro" id="IPR011990">
    <property type="entry name" value="TPR-like_helical_dom_sf"/>
</dbReference>
<reference evidence="5" key="1">
    <citation type="journal article" date="2023" name="GigaByte">
        <title>Genome assembly of the bearded iris, Iris pallida Lam.</title>
        <authorList>
            <person name="Bruccoleri R.E."/>
            <person name="Oakeley E.J."/>
            <person name="Faust A.M.E."/>
            <person name="Altorfer M."/>
            <person name="Dessus-Babus S."/>
            <person name="Burckhardt D."/>
            <person name="Oertli M."/>
            <person name="Naumann U."/>
            <person name="Petersen F."/>
            <person name="Wong J."/>
        </authorList>
    </citation>
    <scope>NUCLEOTIDE SEQUENCE</scope>
    <source>
        <strain evidence="5">GSM-AAB239-AS_SAM_17_03QT</strain>
    </source>
</reference>
<feature type="domain" description="DYW" evidence="4">
    <location>
        <begin position="745"/>
        <end position="837"/>
    </location>
</feature>
<sequence length="837" mass="92415">MVATKTVLSLHRPLVLSTLLTTKRNSTILLLSTSTAKPTQQLAPNSAAAEAELAHYIKHLDSCIRSKSYAQAKNIHQQILASNANTATHIPDPLLLEKLVVLYSQCNETEHARELFDKIPQPNVFLWNAMIRSYSWNGPFDRAVALFRRMVSRGVAPNKFTFPFVLKACSALLSLEDGVEIHDRARRAGLESDVFVATALIDMYMKCGRLDEPRRVFSTMERRDVVAWNAMIAGFSLHGLYEEVTRFLLAMQRDGIDPNASTVVAVLPVVGQHKALRQGKSIHCFCIRRHIHRDDVLVCTALLDMYAKCELLGYAQRTFDSMRFRNEVTWSAMIGGYVLCDEIAKGLELFEQMVVDGASNMGSTSLACALRACARSGNSGRGRWIHCYSVKFGFLTDTTVGNSLLSMYSRVGSIDDALQFFSEMRTRDTVSYSAVISGCVQNGNATEAFSVFRKMQFTGVEPDVATMVGILPACSHLAALQHGKCSHGSVIVRGFASDVSVCNSLIDMYAKCGRIELAREVFDRMADPDTVSWNTIIAGYGIHGLGTDAVSLFRTMEDSGSSVPDGITFVSLISACSHSGLVAEGKHWFGAMTRKYNVVPRVEHYICMVDLLGRGGLLEEARGLIRNMPLEPDVRVWGALLGACRVHKNIEMGEEASRIIQSAGPEGTGSFVLLSNMYNAAGRFDEAARVRVVQREQGFRKSPGCSWVEIGGVVHAFVGGDGSHPESSSIYEKLENLSVEIRRLGYRADTSFVLHDVDEEEKERALLYHSEKLAIAFGILSLGRDVPILVTKNLRVCGDCHAAIKFITLAEKRAITVRDASRFHHFKDGECNCGDFW</sequence>
<dbReference type="Pfam" id="PF13041">
    <property type="entry name" value="PPR_2"/>
    <property type="match status" value="3"/>
</dbReference>
<gene>
    <name evidence="5" type="ORF">M6B38_274370</name>
</gene>
<dbReference type="Pfam" id="PF14432">
    <property type="entry name" value="DYW_deaminase"/>
    <property type="match status" value="1"/>
</dbReference>
<dbReference type="PANTHER" id="PTHR47926:SF536">
    <property type="entry name" value="DYW DOMAIN-CONTAINING PROTEIN"/>
    <property type="match status" value="1"/>
</dbReference>
<organism evidence="5 6">
    <name type="scientific">Iris pallida</name>
    <name type="common">Sweet iris</name>
    <dbReference type="NCBI Taxonomy" id="29817"/>
    <lineage>
        <taxon>Eukaryota</taxon>
        <taxon>Viridiplantae</taxon>
        <taxon>Streptophyta</taxon>
        <taxon>Embryophyta</taxon>
        <taxon>Tracheophyta</taxon>
        <taxon>Spermatophyta</taxon>
        <taxon>Magnoliopsida</taxon>
        <taxon>Liliopsida</taxon>
        <taxon>Asparagales</taxon>
        <taxon>Iridaceae</taxon>
        <taxon>Iridoideae</taxon>
        <taxon>Irideae</taxon>
        <taxon>Iris</taxon>
    </lineage>
</organism>
<reference evidence="5" key="2">
    <citation type="submission" date="2023-04" db="EMBL/GenBank/DDBJ databases">
        <authorList>
            <person name="Bruccoleri R.E."/>
            <person name="Oakeley E.J."/>
            <person name="Faust A.-M."/>
            <person name="Dessus-Babus S."/>
            <person name="Altorfer M."/>
            <person name="Burckhardt D."/>
            <person name="Oertli M."/>
            <person name="Naumann U."/>
            <person name="Petersen F."/>
            <person name="Wong J."/>
        </authorList>
    </citation>
    <scope>NUCLEOTIDE SEQUENCE</scope>
    <source>
        <strain evidence="5">GSM-AAB239-AS_SAM_17_03QT</strain>
        <tissue evidence="5">Leaf</tissue>
    </source>
</reference>
<evidence type="ECO:0000256" key="3">
    <source>
        <dbReference type="PROSITE-ProRule" id="PRU00708"/>
    </source>
</evidence>
<dbReference type="AlphaFoldDB" id="A0AAX6I5E5"/>
<feature type="repeat" description="PPR" evidence="3">
    <location>
        <begin position="326"/>
        <end position="360"/>
    </location>
</feature>
<dbReference type="Pfam" id="PF01535">
    <property type="entry name" value="PPR"/>
    <property type="match status" value="5"/>
</dbReference>
<evidence type="ECO:0000259" key="4">
    <source>
        <dbReference type="Pfam" id="PF14432"/>
    </source>
</evidence>
<comment type="similarity">
    <text evidence="1">Belongs to the PPR family. PCMP-H subfamily.</text>
</comment>
<feature type="repeat" description="PPR" evidence="3">
    <location>
        <begin position="123"/>
        <end position="157"/>
    </location>
</feature>
<dbReference type="InterPro" id="IPR046960">
    <property type="entry name" value="PPR_At4g14850-like_plant"/>
</dbReference>
<dbReference type="InterPro" id="IPR046848">
    <property type="entry name" value="E_motif"/>
</dbReference>
<dbReference type="Proteomes" id="UP001140949">
    <property type="component" value="Unassembled WGS sequence"/>
</dbReference>
<evidence type="ECO:0000256" key="1">
    <source>
        <dbReference type="ARBA" id="ARBA00006643"/>
    </source>
</evidence>
<feature type="repeat" description="PPR" evidence="3">
    <location>
        <begin position="397"/>
        <end position="427"/>
    </location>
</feature>
<accession>A0AAX6I5E5</accession>
<dbReference type="FunFam" id="1.25.40.10:FF:000690">
    <property type="entry name" value="Pentatricopeptide repeat-containing protein"/>
    <property type="match status" value="1"/>
</dbReference>
<name>A0AAX6I5E5_IRIPA</name>
<dbReference type="InterPro" id="IPR032867">
    <property type="entry name" value="DYW_dom"/>
</dbReference>
<dbReference type="PANTHER" id="PTHR47926">
    <property type="entry name" value="PENTATRICOPEPTIDE REPEAT-CONTAINING PROTEIN"/>
    <property type="match status" value="1"/>
</dbReference>